<accession>A0A1W1I3N4</accession>
<organism evidence="1 2">
    <name type="scientific">Nitrospira japonica</name>
    <dbReference type="NCBI Taxonomy" id="1325564"/>
    <lineage>
        <taxon>Bacteria</taxon>
        <taxon>Pseudomonadati</taxon>
        <taxon>Nitrospirota</taxon>
        <taxon>Nitrospiria</taxon>
        <taxon>Nitrospirales</taxon>
        <taxon>Nitrospiraceae</taxon>
        <taxon>Nitrospira</taxon>
    </lineage>
</organism>
<reference evidence="1 2" key="1">
    <citation type="submission" date="2017-03" db="EMBL/GenBank/DDBJ databases">
        <authorList>
            <person name="Afonso C.L."/>
            <person name="Miller P.J."/>
            <person name="Scott M.A."/>
            <person name="Spackman E."/>
            <person name="Goraichik I."/>
            <person name="Dimitrov K.M."/>
            <person name="Suarez D.L."/>
            <person name="Swayne D.E."/>
        </authorList>
    </citation>
    <scope>NUCLEOTIDE SEQUENCE [LARGE SCALE GENOMIC DNA]</scope>
    <source>
        <strain evidence="1">Genome sequencing of Nitrospira japonica strain NJ11</strain>
    </source>
</reference>
<dbReference type="KEGG" id="nja:NSJP_1438"/>
<evidence type="ECO:0000313" key="2">
    <source>
        <dbReference type="Proteomes" id="UP000192042"/>
    </source>
</evidence>
<dbReference type="Proteomes" id="UP000192042">
    <property type="component" value="Chromosome I"/>
</dbReference>
<gene>
    <name evidence="1" type="ORF">NSJP_1438</name>
</gene>
<evidence type="ECO:0000313" key="1">
    <source>
        <dbReference type="EMBL" id="SLM47610.1"/>
    </source>
</evidence>
<dbReference type="RefSeq" id="WP_080886117.1">
    <property type="nucleotide sequence ID" value="NZ_LT828648.1"/>
</dbReference>
<name>A0A1W1I3N4_9BACT</name>
<protein>
    <submittedName>
        <fullName evidence="1">Uncharacterized protein</fullName>
    </submittedName>
</protein>
<keyword evidence="2" id="KW-1185">Reference proteome</keyword>
<dbReference type="EMBL" id="LT828648">
    <property type="protein sequence ID" value="SLM47610.1"/>
    <property type="molecule type" value="Genomic_DNA"/>
</dbReference>
<proteinExistence type="predicted"/>
<sequence length="65" mass="7472">MHYVRIGKRALNLDSIAYCEVQAWQDEMSVKVYFAGSANNTPLVFGEGEAKELWKYLEYIAEKPV</sequence>
<dbReference type="AlphaFoldDB" id="A0A1W1I3N4"/>
<dbReference type="OrthoDB" id="9799646at2"/>
<dbReference type="STRING" id="1325564.NSJP_1438"/>